<dbReference type="PANTHER" id="PTHR43778">
    <property type="entry name" value="PYRUVATE CARBOXYLASE"/>
    <property type="match status" value="1"/>
</dbReference>
<dbReference type="Pfam" id="PF02436">
    <property type="entry name" value="PYC_OADA"/>
    <property type="match status" value="1"/>
</dbReference>
<dbReference type="NCBIfam" id="NF006761">
    <property type="entry name" value="PRK09282.1"/>
    <property type="match status" value="1"/>
</dbReference>
<dbReference type="SUPFAM" id="SSF51230">
    <property type="entry name" value="Single hybrid motif"/>
    <property type="match status" value="1"/>
</dbReference>
<dbReference type="SUPFAM" id="SSF89000">
    <property type="entry name" value="post-HMGL domain-like"/>
    <property type="match status" value="1"/>
</dbReference>
<dbReference type="PROSITE" id="PS50968">
    <property type="entry name" value="BIOTINYL_LIPOYL"/>
    <property type="match status" value="1"/>
</dbReference>
<dbReference type="Gene3D" id="3.20.20.70">
    <property type="entry name" value="Aldolase class I"/>
    <property type="match status" value="1"/>
</dbReference>
<organism evidence="4 5">
    <name type="scientific">Pseudomonas benzenivorans</name>
    <dbReference type="NCBI Taxonomy" id="556533"/>
    <lineage>
        <taxon>Bacteria</taxon>
        <taxon>Pseudomonadati</taxon>
        <taxon>Pseudomonadota</taxon>
        <taxon>Gammaproteobacteria</taxon>
        <taxon>Pseudomonadales</taxon>
        <taxon>Pseudomonadaceae</taxon>
        <taxon>Pseudomonas</taxon>
    </lineage>
</organism>
<evidence type="ECO:0000259" key="2">
    <source>
        <dbReference type="PROSITE" id="PS50968"/>
    </source>
</evidence>
<dbReference type="InterPro" id="IPR005776">
    <property type="entry name" value="OadA"/>
</dbReference>
<proteinExistence type="predicted"/>
<dbReference type="InterPro" id="IPR000891">
    <property type="entry name" value="PYR_CT"/>
</dbReference>
<dbReference type="InterPro" id="IPR011053">
    <property type="entry name" value="Single_hybrid_motif"/>
</dbReference>
<dbReference type="EMBL" id="CP073346">
    <property type="protein sequence ID" value="UTW05850.1"/>
    <property type="molecule type" value="Genomic_DNA"/>
</dbReference>
<evidence type="ECO:0000259" key="3">
    <source>
        <dbReference type="PROSITE" id="PS50991"/>
    </source>
</evidence>
<dbReference type="Gene3D" id="2.40.50.100">
    <property type="match status" value="1"/>
</dbReference>
<dbReference type="RefSeq" id="WP_255836431.1">
    <property type="nucleotide sequence ID" value="NZ_CP073346.1"/>
</dbReference>
<dbReference type="InterPro" id="IPR000089">
    <property type="entry name" value="Biotin_lipoyl"/>
</dbReference>
<dbReference type="Pfam" id="PF00682">
    <property type="entry name" value="HMGL-like"/>
    <property type="match status" value="1"/>
</dbReference>
<name>A0ABY5H0S1_9PSED</name>
<dbReference type="SUPFAM" id="SSF51569">
    <property type="entry name" value="Aldolase"/>
    <property type="match status" value="1"/>
</dbReference>
<dbReference type="InterPro" id="IPR013785">
    <property type="entry name" value="Aldolase_TIM"/>
</dbReference>
<dbReference type="InterPro" id="IPR003379">
    <property type="entry name" value="Carboxylase_cons_dom"/>
</dbReference>
<dbReference type="CDD" id="cd06850">
    <property type="entry name" value="biotinyl_domain"/>
    <property type="match status" value="1"/>
</dbReference>
<dbReference type="PROSITE" id="PS50991">
    <property type="entry name" value="PYR_CT"/>
    <property type="match status" value="1"/>
</dbReference>
<feature type="domain" description="Pyruvate carboxyltransferase" evidence="3">
    <location>
        <begin position="5"/>
        <end position="265"/>
    </location>
</feature>
<feature type="domain" description="Lipoyl-binding" evidence="2">
    <location>
        <begin position="526"/>
        <end position="601"/>
    </location>
</feature>
<dbReference type="InterPro" id="IPR055268">
    <property type="entry name" value="PCB-like"/>
</dbReference>
<keyword evidence="1" id="KW-0092">Biotin</keyword>
<reference evidence="4" key="1">
    <citation type="submission" date="2021-04" db="EMBL/GenBank/DDBJ databases">
        <title>Oceanospirillales bacteria with DddD are important DMSP degraders in coastal seawater.</title>
        <authorList>
            <person name="Liu J."/>
        </authorList>
    </citation>
    <scope>NUCLEOTIDE SEQUENCE</scope>
    <source>
        <strain evidence="4">D13-4</strain>
    </source>
</reference>
<sequence>MSKKITVTDTILRDAHQSLLATRMRTEDMLPICDKLDKVGYWSLEVWGGATFDACIRFLKEDPWERLRKLKAGLPNTRLQMLLRGQNLLGYRHYSDDVVKAFVAKAAVNGIDVFRIFDAMNDVRNLRVAIEATKAAGKHAQGTLAYTVSPVHTVEAYVKQAKAMQAMGIDSVAIKDMAGLLTPYAAFDLVKALKEEVDLPVFVHSHDTAGLGAMCQLKAIEAGADHIDTAISSMAWGTSHPGTESMVAALKGSEFDTGLDLELLQEIGLYFYAVRKKYHQFESEFTAVDTRVQVNQVPGGMMSNLANQLKEQGALDRINEVFAEIPRVREDLGFPPLVTPTSQIVGTQAVFNVLAGERYKTITNEVKLYLQGRYGLAPGKINEQLRKQAIGSEEVIDVRPADLLKPEMVKLRGEIGGLAKSEEDVLTYAMFPDIGRKFLEEREAGTLTPEALLPIPEAGGVARAGGEGVPTEFVVDVHGESYRVDITGVGVKGEGKRHFYLSIDGVPEEVVFEPLNEFVAGAGGKRKVASAPGDVSTSMPGNIVDVLVKEGDAVKAGQAVLITEAMKMETEVQAPIAGTVKAVHVAKGDRVNPGEVLIEIE</sequence>
<dbReference type="Proteomes" id="UP001059672">
    <property type="component" value="Chromosome"/>
</dbReference>
<dbReference type="NCBIfam" id="TIGR01108">
    <property type="entry name" value="oadA"/>
    <property type="match status" value="1"/>
</dbReference>
<dbReference type="PANTHER" id="PTHR43778:SF2">
    <property type="entry name" value="PYRUVATE CARBOXYLASE, MITOCHONDRIAL"/>
    <property type="match status" value="1"/>
</dbReference>
<gene>
    <name evidence="4" type="primary">oadA</name>
    <name evidence="4" type="ORF">KDW96_11670</name>
</gene>
<evidence type="ECO:0000256" key="1">
    <source>
        <dbReference type="ARBA" id="ARBA00023267"/>
    </source>
</evidence>
<dbReference type="CDD" id="cd07937">
    <property type="entry name" value="DRE_TIM_PC_TC_5S"/>
    <property type="match status" value="1"/>
</dbReference>
<protein>
    <submittedName>
        <fullName evidence="4">Sodium-extruding oxaloacetate decarboxylase subunit alpha</fullName>
    </submittedName>
</protein>
<evidence type="ECO:0000313" key="5">
    <source>
        <dbReference type="Proteomes" id="UP001059672"/>
    </source>
</evidence>
<keyword evidence="5" id="KW-1185">Reference proteome</keyword>
<evidence type="ECO:0000313" key="4">
    <source>
        <dbReference type="EMBL" id="UTW05850.1"/>
    </source>
</evidence>
<dbReference type="Pfam" id="PF00364">
    <property type="entry name" value="Biotin_lipoyl"/>
    <property type="match status" value="1"/>
</dbReference>
<accession>A0ABY5H0S1</accession>